<keyword evidence="1" id="KW-1133">Transmembrane helix</keyword>
<keyword evidence="1" id="KW-0472">Membrane</keyword>
<feature type="transmembrane region" description="Helical" evidence="1">
    <location>
        <begin position="18"/>
        <end position="38"/>
    </location>
</feature>
<feature type="transmembrane region" description="Helical" evidence="1">
    <location>
        <begin position="260"/>
        <end position="284"/>
    </location>
</feature>
<reference evidence="2" key="2">
    <citation type="submission" date="2021-05" db="EMBL/GenBank/DDBJ databases">
        <authorList>
            <person name="Pain A."/>
        </authorList>
    </citation>
    <scope>NUCLEOTIDE SEQUENCE</scope>
    <source>
        <strain evidence="2">1802A</strain>
    </source>
</reference>
<dbReference type="EMBL" id="JAHBMH010000073">
    <property type="protein sequence ID" value="KAK1932818.1"/>
    <property type="molecule type" value="Genomic_DNA"/>
</dbReference>
<reference evidence="2" key="1">
    <citation type="journal article" date="2014" name="Nucleic Acids Res.">
        <title>The evolutionary dynamics of variant antigen genes in Babesia reveal a history of genomic innovation underlying host-parasite interaction.</title>
        <authorList>
            <person name="Jackson A.P."/>
            <person name="Otto T.D."/>
            <person name="Darby A."/>
            <person name="Ramaprasad A."/>
            <person name="Xia D."/>
            <person name="Echaide I.E."/>
            <person name="Farber M."/>
            <person name="Gahlot S."/>
            <person name="Gamble J."/>
            <person name="Gupta D."/>
            <person name="Gupta Y."/>
            <person name="Jackson L."/>
            <person name="Malandrin L."/>
            <person name="Malas T.B."/>
            <person name="Moussa E."/>
            <person name="Nair M."/>
            <person name="Reid A.J."/>
            <person name="Sanders M."/>
            <person name="Sharma J."/>
            <person name="Tracey A."/>
            <person name="Quail M.A."/>
            <person name="Weir W."/>
            <person name="Wastling J.M."/>
            <person name="Hall N."/>
            <person name="Willadsen P."/>
            <person name="Lingelbach K."/>
            <person name="Shiels B."/>
            <person name="Tait A."/>
            <person name="Berriman M."/>
            <person name="Allred D.R."/>
            <person name="Pain A."/>
        </authorList>
    </citation>
    <scope>NUCLEOTIDE SEQUENCE</scope>
    <source>
        <strain evidence="2">1802A</strain>
    </source>
</reference>
<dbReference type="Proteomes" id="UP001195914">
    <property type="component" value="Unassembled WGS sequence"/>
</dbReference>
<gene>
    <name evidence="2" type="ORF">X943_000934</name>
</gene>
<evidence type="ECO:0000256" key="1">
    <source>
        <dbReference type="SAM" id="Phobius"/>
    </source>
</evidence>
<feature type="transmembrane region" description="Helical" evidence="1">
    <location>
        <begin position="213"/>
        <end position="233"/>
    </location>
</feature>
<sequence>MKDVPGEYVDLHSETKCGVFGICCLITLLAFCYVLYRLAVSPSKMPWNEVAIIGLSCAQLVFGIIFYFGSQHPFLQILNKAIKVAQSEIISWRCIAIIIANKQHHIKIAGALFNIFTAAIVIALVYGFFSVDVSTIYLNAKIGIFMSFMWFTVSMAVLYVAYKIRKKLDVLSLLRFDQDDKPLEMRGSEDTELFGKATGDLVDSYSDTRFKQFMLLVIVESMTAVVRPGTLVWDTIVYCSIHQGMNGKGLQLDMPILEEILYITSNIILMLIPNWAVFYVFYWVQRRNYGHISSTWDINLNSISSCRFEVKQSPEVV</sequence>
<evidence type="ECO:0000313" key="3">
    <source>
        <dbReference type="Proteomes" id="UP001195914"/>
    </source>
</evidence>
<proteinExistence type="predicted"/>
<comment type="caution">
    <text evidence="2">The sequence shown here is derived from an EMBL/GenBank/DDBJ whole genome shotgun (WGS) entry which is preliminary data.</text>
</comment>
<feature type="transmembrane region" description="Helical" evidence="1">
    <location>
        <begin position="142"/>
        <end position="162"/>
    </location>
</feature>
<keyword evidence="3" id="KW-1185">Reference proteome</keyword>
<evidence type="ECO:0000313" key="2">
    <source>
        <dbReference type="EMBL" id="KAK1932818.1"/>
    </source>
</evidence>
<feature type="transmembrane region" description="Helical" evidence="1">
    <location>
        <begin position="50"/>
        <end position="69"/>
    </location>
</feature>
<accession>A0AAD9G6N4</accession>
<dbReference type="AlphaFoldDB" id="A0AAD9G6N4"/>
<protein>
    <submittedName>
        <fullName evidence="2">Uncharacterized protein</fullName>
    </submittedName>
</protein>
<keyword evidence="1" id="KW-0812">Transmembrane</keyword>
<name>A0AAD9G6N4_BABDI</name>
<organism evidence="2 3">
    <name type="scientific">Babesia divergens</name>
    <dbReference type="NCBI Taxonomy" id="32595"/>
    <lineage>
        <taxon>Eukaryota</taxon>
        <taxon>Sar</taxon>
        <taxon>Alveolata</taxon>
        <taxon>Apicomplexa</taxon>
        <taxon>Aconoidasida</taxon>
        <taxon>Piroplasmida</taxon>
        <taxon>Babesiidae</taxon>
        <taxon>Babesia</taxon>
    </lineage>
</organism>
<feature type="transmembrane region" description="Helical" evidence="1">
    <location>
        <begin position="111"/>
        <end position="130"/>
    </location>
</feature>